<dbReference type="EMBL" id="MGFX01000001">
    <property type="protein sequence ID" value="OGM15959.1"/>
    <property type="molecule type" value="Genomic_DNA"/>
</dbReference>
<dbReference type="STRING" id="1802485.A2V97_04305"/>
<dbReference type="Gene3D" id="3.40.50.1820">
    <property type="entry name" value="alpha/beta hydrolase"/>
    <property type="match status" value="1"/>
</dbReference>
<accession>A0A1F7XMD5</accession>
<evidence type="ECO:0000313" key="5">
    <source>
        <dbReference type="Proteomes" id="UP000177382"/>
    </source>
</evidence>
<dbReference type="AlphaFoldDB" id="A0A1F7XMD5"/>
<dbReference type="InterPro" id="IPR029058">
    <property type="entry name" value="AB_hydrolase_fold"/>
</dbReference>
<organism evidence="4 5">
    <name type="scientific">Candidatus Woesebacteria bacterium RBG_16_42_24</name>
    <dbReference type="NCBI Taxonomy" id="1802485"/>
    <lineage>
        <taxon>Bacteria</taxon>
        <taxon>Candidatus Woeseibacteriota</taxon>
    </lineage>
</organism>
<gene>
    <name evidence="4" type="ORF">A2V97_04305</name>
</gene>
<keyword evidence="2" id="KW-0812">Transmembrane</keyword>
<evidence type="ECO:0000259" key="3">
    <source>
        <dbReference type="Pfam" id="PF20434"/>
    </source>
</evidence>
<protein>
    <recommendedName>
        <fullName evidence="3">BD-FAE-like domain-containing protein</fullName>
    </recommendedName>
</protein>
<evidence type="ECO:0000256" key="1">
    <source>
        <dbReference type="ARBA" id="ARBA00022801"/>
    </source>
</evidence>
<dbReference type="Pfam" id="PF20434">
    <property type="entry name" value="BD-FAE"/>
    <property type="match status" value="1"/>
</dbReference>
<keyword evidence="1" id="KW-0378">Hydrolase</keyword>
<sequence length="337" mass="37505">MKRGSVPAVTAIFLIFPLLLIGWLVLRSGRMSGFLRRWRQRQTQPTPAISPKPGEGQFDKTENIETLKDITYRTVDGQTLTFDICRPKGLSSKRPAIILTHGGGFRTGSKYSLYPECQDLAKLGYIAFTLDYRLAPKYPYPVQIDDVQYAVRFIKANADKYLIDSSRLGSLGGSAGGYLASILGLMDTRDPSQGLSNFSSKVQVVVNRFGVPMDMADPNLVRSDAQTAAFQEEILGDWLKGYEITDALYKEISAVTYASYDDAPMFALYSVNDQLALQSQGQRIVDALKKVGVAAEFEPFNGKGRGHGYDNAAPAEKTRIWNLQMEFLRRYLPPIQS</sequence>
<keyword evidence="2" id="KW-0472">Membrane</keyword>
<dbReference type="InterPro" id="IPR050300">
    <property type="entry name" value="GDXG_lipolytic_enzyme"/>
</dbReference>
<proteinExistence type="predicted"/>
<dbReference type="InterPro" id="IPR049492">
    <property type="entry name" value="BD-FAE-like_dom"/>
</dbReference>
<evidence type="ECO:0000313" key="4">
    <source>
        <dbReference type="EMBL" id="OGM15959.1"/>
    </source>
</evidence>
<dbReference type="PANTHER" id="PTHR48081">
    <property type="entry name" value="AB HYDROLASE SUPERFAMILY PROTEIN C4A8.06C"/>
    <property type="match status" value="1"/>
</dbReference>
<dbReference type="GO" id="GO:0016787">
    <property type="term" value="F:hydrolase activity"/>
    <property type="evidence" value="ECO:0007669"/>
    <property type="project" value="UniProtKB-KW"/>
</dbReference>
<dbReference type="Proteomes" id="UP000177382">
    <property type="component" value="Unassembled WGS sequence"/>
</dbReference>
<evidence type="ECO:0000256" key="2">
    <source>
        <dbReference type="SAM" id="Phobius"/>
    </source>
</evidence>
<feature type="domain" description="BD-FAE-like" evidence="3">
    <location>
        <begin position="83"/>
        <end position="287"/>
    </location>
</feature>
<feature type="transmembrane region" description="Helical" evidence="2">
    <location>
        <begin position="6"/>
        <end position="26"/>
    </location>
</feature>
<reference evidence="4 5" key="1">
    <citation type="journal article" date="2016" name="Nat. Commun.">
        <title>Thousands of microbial genomes shed light on interconnected biogeochemical processes in an aquifer system.</title>
        <authorList>
            <person name="Anantharaman K."/>
            <person name="Brown C.T."/>
            <person name="Hug L.A."/>
            <person name="Sharon I."/>
            <person name="Castelle C.J."/>
            <person name="Probst A.J."/>
            <person name="Thomas B.C."/>
            <person name="Singh A."/>
            <person name="Wilkins M.J."/>
            <person name="Karaoz U."/>
            <person name="Brodie E.L."/>
            <person name="Williams K.H."/>
            <person name="Hubbard S.S."/>
            <person name="Banfield J.F."/>
        </authorList>
    </citation>
    <scope>NUCLEOTIDE SEQUENCE [LARGE SCALE GENOMIC DNA]</scope>
</reference>
<name>A0A1F7XMD5_9BACT</name>
<keyword evidence="2" id="KW-1133">Transmembrane helix</keyword>
<comment type="caution">
    <text evidence="4">The sequence shown here is derived from an EMBL/GenBank/DDBJ whole genome shotgun (WGS) entry which is preliminary data.</text>
</comment>
<dbReference type="SUPFAM" id="SSF53474">
    <property type="entry name" value="alpha/beta-Hydrolases"/>
    <property type="match status" value="1"/>
</dbReference>